<keyword evidence="1" id="KW-0472">Membrane</keyword>
<proteinExistence type="predicted"/>
<dbReference type="InterPro" id="IPR027417">
    <property type="entry name" value="P-loop_NTPase"/>
</dbReference>
<gene>
    <name evidence="3" type="ORF">K7C98_10175</name>
</gene>
<organism evidence="3 4">
    <name type="scientific">Nannocystis pusilla</name>
    <dbReference type="NCBI Taxonomy" id="889268"/>
    <lineage>
        <taxon>Bacteria</taxon>
        <taxon>Pseudomonadati</taxon>
        <taxon>Myxococcota</taxon>
        <taxon>Polyangia</taxon>
        <taxon>Nannocystales</taxon>
        <taxon>Nannocystaceae</taxon>
        <taxon>Nannocystis</taxon>
    </lineage>
</organism>
<sequence>MSLSSRYTELEAEVEAEGPFASRWKFWTRKGGARDGQMRLESSLTAALEASRARFILLEGDPGSGKTVSLRRVERTFAQRIHHEPKCALPMPLYVNLKYMAADARKPVVRLRETVLQAIHDDMDMAAHLFDDGTLWGGWLLLLDGFDEIPGVLGAVEADVEVRAYTEAILDFCDPLHRDPRRTCRVVVSTRHYHGPKNGLLVSFRLRPLSDERRRTFIANFGLTAAQASSLTDTLATARLEIQQWAHNPLMLTMLCEVTRNDREFPESIHSLFKKYLVLRFQRDAGRLRELYQGSAEALRLAAENIAFVMSAEPGLGQAPTNRAIGAALERHGLPVGDVARASEAIARLELALLVERDHEVRTCFRHRRLQEYFATCVLLREPDRVPVNDLLFDGRWREAAVVLLQGSRRAELDPLLARAEEFLRTCRLELDVPVADVELDLPGPEALAWTAERLTNSDPPRRLRWPPRLFHLMSLLEAGFAYGNDMPRQIRGECLTLLVHIYRTGVRIDRKYALELIGLLPNSFAEGFCLAAFDSDSELLHDLAFKQCPRLGRVPEAARRHISRFLFRMARTGKIEQERLATAARIRRLHSPELETLFEMASTAAAVGRTARRSIILLGLLAGIVAGLFSPVPLQLAIVVGLLVTPALFALMIPSTAHLGLLALRGLLESFSVMVLPMLMSFVLLGQSAAALVVFLIGFVVATYVYTWEFLALQAVRDGLPVERRDWPMLPIHIFVAHCRRRPVLALIPLALVVFLGFVIYAETTLPRPPDWVVLVIVSPLSVVGVGLALLVARVALMLGSDAWTERGYRRAGSAVLTVAELKARLGRLYTGSARVRLLRNVLRKRPLALAPLDDGMRAELELFVDAVETHAAALKPSAKDGGEQVPRLRVLLPQRYVAECTSNDARWCLAHCRTIEAVYDLPAMVDLLTELLERADRTPGTRPTTPEL</sequence>
<dbReference type="Gene3D" id="3.40.50.300">
    <property type="entry name" value="P-loop containing nucleotide triphosphate hydrolases"/>
    <property type="match status" value="1"/>
</dbReference>
<comment type="caution">
    <text evidence="3">The sequence shown here is derived from an EMBL/GenBank/DDBJ whole genome shotgun (WGS) entry which is preliminary data.</text>
</comment>
<feature type="domain" description="NACHT" evidence="2">
    <location>
        <begin position="54"/>
        <end position="218"/>
    </location>
</feature>
<feature type="transmembrane region" description="Helical" evidence="1">
    <location>
        <begin position="692"/>
        <end position="717"/>
    </location>
</feature>
<keyword evidence="4" id="KW-1185">Reference proteome</keyword>
<dbReference type="PANTHER" id="PTHR46844">
    <property type="entry name" value="SLR5058 PROTEIN"/>
    <property type="match status" value="1"/>
</dbReference>
<keyword evidence="1" id="KW-1133">Transmembrane helix</keyword>
<protein>
    <submittedName>
        <fullName evidence="3">NACHT domain-containing protein</fullName>
    </submittedName>
</protein>
<evidence type="ECO:0000313" key="4">
    <source>
        <dbReference type="Proteomes" id="UP001139031"/>
    </source>
</evidence>
<dbReference type="Proteomes" id="UP001139031">
    <property type="component" value="Unassembled WGS sequence"/>
</dbReference>
<dbReference type="RefSeq" id="WP_224191585.1">
    <property type="nucleotide sequence ID" value="NZ_JAIRAU010000008.1"/>
</dbReference>
<evidence type="ECO:0000256" key="1">
    <source>
        <dbReference type="SAM" id="Phobius"/>
    </source>
</evidence>
<dbReference type="PANTHER" id="PTHR46844:SF1">
    <property type="entry name" value="SLR5058 PROTEIN"/>
    <property type="match status" value="1"/>
</dbReference>
<feature type="transmembrane region" description="Helical" evidence="1">
    <location>
        <begin position="615"/>
        <end position="631"/>
    </location>
</feature>
<dbReference type="InterPro" id="IPR007111">
    <property type="entry name" value="NACHT_NTPase"/>
</dbReference>
<feature type="transmembrane region" description="Helical" evidence="1">
    <location>
        <begin position="637"/>
        <end position="655"/>
    </location>
</feature>
<accession>A0ABS7TN27</accession>
<evidence type="ECO:0000313" key="3">
    <source>
        <dbReference type="EMBL" id="MBZ5709628.1"/>
    </source>
</evidence>
<dbReference type="SUPFAM" id="SSF52540">
    <property type="entry name" value="P-loop containing nucleoside triphosphate hydrolases"/>
    <property type="match status" value="1"/>
</dbReference>
<evidence type="ECO:0000259" key="2">
    <source>
        <dbReference type="Pfam" id="PF05729"/>
    </source>
</evidence>
<name>A0ABS7TN27_9BACT</name>
<reference evidence="3" key="1">
    <citation type="submission" date="2021-08" db="EMBL/GenBank/DDBJ databases">
        <authorList>
            <person name="Stevens D.C."/>
        </authorList>
    </citation>
    <scope>NUCLEOTIDE SEQUENCE</scope>
    <source>
        <strain evidence="3">DSM 53165</strain>
    </source>
</reference>
<feature type="transmembrane region" description="Helical" evidence="1">
    <location>
        <begin position="775"/>
        <end position="798"/>
    </location>
</feature>
<dbReference type="EMBL" id="JAIRAU010000008">
    <property type="protein sequence ID" value="MBZ5709628.1"/>
    <property type="molecule type" value="Genomic_DNA"/>
</dbReference>
<keyword evidence="1" id="KW-0812">Transmembrane</keyword>
<feature type="transmembrane region" description="Helical" evidence="1">
    <location>
        <begin position="745"/>
        <end position="763"/>
    </location>
</feature>
<dbReference type="Pfam" id="PF05729">
    <property type="entry name" value="NACHT"/>
    <property type="match status" value="1"/>
</dbReference>